<reference evidence="1" key="1">
    <citation type="submission" date="2013-12" db="EMBL/GenBank/DDBJ databases">
        <authorList>
            <person name="Li W."/>
            <person name="Chetelat R.T."/>
        </authorList>
    </citation>
    <scope>NUCLEOTIDE SEQUENCE</scope>
    <source>
        <strain evidence="1">CRIB-18</strain>
        <plasmid evidence="1">1</plasmid>
    </source>
</reference>
<geneLocation type="plasmid" evidence="1">
    <name>1</name>
</geneLocation>
<dbReference type="Pfam" id="PF08843">
    <property type="entry name" value="AbiEii"/>
    <property type="match status" value="1"/>
</dbReference>
<reference evidence="1" key="2">
    <citation type="submission" date="2014-09" db="EMBL/GenBank/DDBJ databases">
        <title>Criblamydia sequanensis harbors a mega-plasmid encoding arsenite resistance.</title>
        <authorList>
            <person name="Bertelli C."/>
            <person name="Goesmann A."/>
            <person name="Greub G."/>
        </authorList>
    </citation>
    <scope>NUCLEOTIDE SEQUENCE [LARGE SCALE GENOMIC DNA]</scope>
    <source>
        <strain evidence="1">CRIB-18</strain>
        <plasmid evidence="1">1</plasmid>
    </source>
</reference>
<keyword evidence="1" id="KW-0614">Plasmid</keyword>
<dbReference type="RefSeq" id="WP_176454879.1">
    <property type="nucleotide sequence ID" value="NZ_LK031773.1"/>
</dbReference>
<gene>
    <name evidence="1" type="ORF">CSEC_p0091</name>
</gene>
<proteinExistence type="predicted"/>
<dbReference type="EMBL" id="LK031773">
    <property type="protein sequence ID" value="CDR35362.1"/>
    <property type="molecule type" value="Genomic_DNA"/>
</dbReference>
<dbReference type="InterPro" id="IPR014942">
    <property type="entry name" value="AbiEii"/>
</dbReference>
<evidence type="ECO:0008006" key="2">
    <source>
        <dbReference type="Google" id="ProtNLM"/>
    </source>
</evidence>
<dbReference type="AlphaFoldDB" id="A0A090D1P0"/>
<sequence>MTTDLEKSFKAKLRAIAKEKNRDPADLWQNLTLERFLVRLAQSQYREYFVLKGAILLSKYIELGRETNDLDFLARRLSNEIGELKNIFDEIASIDLKDGFTFQEIKVSELAHPHMGYPGAEVTMIAYFGRTRFKVAIDIGFGDIVESIEYSIPLITSSKGVLFESSVILSCYPKEFIFAEKLETIVHRGSFNSRMKDFHDLYSMISSSQLPSFYNLEGIIRSVFEHRETLLALPITYEKDEMSRMQNFWSEYLKNLRAENLENLPPNIVQILTKINDWLQLNTSLVNSKRETEV</sequence>
<organism evidence="1">
    <name type="scientific">Candidatus Criblamydia sequanensis CRIB-18</name>
    <dbReference type="NCBI Taxonomy" id="1437425"/>
    <lineage>
        <taxon>Bacteria</taxon>
        <taxon>Pseudomonadati</taxon>
        <taxon>Chlamydiota</taxon>
        <taxon>Chlamydiia</taxon>
        <taxon>Parachlamydiales</taxon>
        <taxon>Candidatus Criblamydiaceae</taxon>
        <taxon>Candidatus Criblamydia</taxon>
    </lineage>
</organism>
<protein>
    <recommendedName>
        <fullName evidence="2">Nucleotidyl transferase AbiEii/AbiGii toxin family protein</fullName>
    </recommendedName>
</protein>
<accession>A0A090D1P0</accession>
<evidence type="ECO:0000313" key="1">
    <source>
        <dbReference type="EMBL" id="CDR35362.1"/>
    </source>
</evidence>
<name>A0A090D1P0_9BACT</name>